<keyword evidence="2" id="KW-1185">Reference proteome</keyword>
<organism evidence="3">
    <name type="scientific">Angiostrongylus costaricensis</name>
    <name type="common">Nematode worm</name>
    <dbReference type="NCBI Taxonomy" id="334426"/>
    <lineage>
        <taxon>Eukaryota</taxon>
        <taxon>Metazoa</taxon>
        <taxon>Ecdysozoa</taxon>
        <taxon>Nematoda</taxon>
        <taxon>Chromadorea</taxon>
        <taxon>Rhabditida</taxon>
        <taxon>Rhabditina</taxon>
        <taxon>Rhabditomorpha</taxon>
        <taxon>Strongyloidea</taxon>
        <taxon>Metastrongylidae</taxon>
        <taxon>Angiostrongylus</taxon>
    </lineage>
</organism>
<gene>
    <name evidence="1" type="ORF">ACOC_LOCUS4495</name>
</gene>
<dbReference type="Proteomes" id="UP000267027">
    <property type="component" value="Unassembled WGS sequence"/>
</dbReference>
<proteinExistence type="predicted"/>
<evidence type="ECO:0000313" key="3">
    <source>
        <dbReference type="WBParaSite" id="ACOC_0000449401-mRNA-1"/>
    </source>
</evidence>
<dbReference type="AlphaFoldDB" id="A0A0R3PJ87"/>
<sequence>MNEPIEKVCEDVGTLFVGVRDDVCGDTRWSRKSETCDNMSRSVSYFMPALDCRLIKKTNRITNDIRSIIDAHAIQGSTDTDHQGRETFTMLAA</sequence>
<dbReference type="EMBL" id="UYYA01003817">
    <property type="protein sequence ID" value="VDM56080.1"/>
    <property type="molecule type" value="Genomic_DNA"/>
</dbReference>
<protein>
    <submittedName>
        <fullName evidence="1 3">Uncharacterized protein</fullName>
    </submittedName>
</protein>
<dbReference type="WBParaSite" id="ACOC_0000449401-mRNA-1">
    <property type="protein sequence ID" value="ACOC_0000449401-mRNA-1"/>
    <property type="gene ID" value="ACOC_0000449401"/>
</dbReference>
<evidence type="ECO:0000313" key="2">
    <source>
        <dbReference type="Proteomes" id="UP000267027"/>
    </source>
</evidence>
<name>A0A0R3PJ87_ANGCS</name>
<reference evidence="1 2" key="2">
    <citation type="submission" date="2018-11" db="EMBL/GenBank/DDBJ databases">
        <authorList>
            <consortium name="Pathogen Informatics"/>
        </authorList>
    </citation>
    <scope>NUCLEOTIDE SEQUENCE [LARGE SCALE GENOMIC DNA]</scope>
    <source>
        <strain evidence="1 2">Costa Rica</strain>
    </source>
</reference>
<accession>A0A0R3PJ87</accession>
<evidence type="ECO:0000313" key="1">
    <source>
        <dbReference type="EMBL" id="VDM56080.1"/>
    </source>
</evidence>
<reference evidence="3" key="1">
    <citation type="submission" date="2017-02" db="UniProtKB">
        <authorList>
            <consortium name="WormBaseParasite"/>
        </authorList>
    </citation>
    <scope>IDENTIFICATION</scope>
</reference>